<dbReference type="GO" id="GO:0005524">
    <property type="term" value="F:ATP binding"/>
    <property type="evidence" value="ECO:0007669"/>
    <property type="project" value="InterPro"/>
</dbReference>
<dbReference type="Pfam" id="PF00069">
    <property type="entry name" value="Pkinase"/>
    <property type="match status" value="1"/>
</dbReference>
<dbReference type="Proteomes" id="UP000184330">
    <property type="component" value="Unassembled WGS sequence"/>
</dbReference>
<sequence>METLPDILKKVGRLPMISHGISGVVFALSESHVIKKPLPGKSEKDQVDIERRIYERLGSHPYITKYFGARDGMIVLERLEYPLRKRLQDLRDDNKLPMADDVVRWASQVTQAIQHVHSQGVMQVDIGAGNVLLNRYGTTKLSDFAGSSLDKSKPLIAPSAHSEHPNMPYTKPSIQSELFAVGSLLYEIETTKVPYADKNDGELERLFKADVYPDTTNLILGEVITKCWMAQYQDASEVVVDIQNIQKN</sequence>
<proteinExistence type="predicted"/>
<name>A0A1L7X0D0_9HELO</name>
<dbReference type="OrthoDB" id="1668230at2759"/>
<dbReference type="EMBL" id="FJOG01000012">
    <property type="protein sequence ID" value="CZR58481.1"/>
    <property type="molecule type" value="Genomic_DNA"/>
</dbReference>
<gene>
    <name evidence="2" type="ORF">PAC_08373</name>
</gene>
<reference evidence="2 3" key="1">
    <citation type="submission" date="2016-03" db="EMBL/GenBank/DDBJ databases">
        <authorList>
            <person name="Ploux O."/>
        </authorList>
    </citation>
    <scope>NUCLEOTIDE SEQUENCE [LARGE SCALE GENOMIC DNA]</scope>
    <source>
        <strain evidence="2 3">UAMH 11012</strain>
    </source>
</reference>
<keyword evidence="3" id="KW-1185">Reference proteome</keyword>
<dbReference type="AlphaFoldDB" id="A0A1L7X0D0"/>
<evidence type="ECO:0000313" key="3">
    <source>
        <dbReference type="Proteomes" id="UP000184330"/>
    </source>
</evidence>
<feature type="domain" description="Protein kinase" evidence="1">
    <location>
        <begin position="11"/>
        <end position="248"/>
    </location>
</feature>
<dbReference type="Gene3D" id="3.30.200.20">
    <property type="entry name" value="Phosphorylase Kinase, domain 1"/>
    <property type="match status" value="1"/>
</dbReference>
<dbReference type="STRING" id="576137.A0A1L7X0D0"/>
<dbReference type="PROSITE" id="PS50011">
    <property type="entry name" value="PROTEIN_KINASE_DOM"/>
    <property type="match status" value="1"/>
</dbReference>
<dbReference type="SUPFAM" id="SSF56112">
    <property type="entry name" value="Protein kinase-like (PK-like)"/>
    <property type="match status" value="1"/>
</dbReference>
<protein>
    <recommendedName>
        <fullName evidence="1">Protein kinase domain-containing protein</fullName>
    </recommendedName>
</protein>
<accession>A0A1L7X0D0</accession>
<evidence type="ECO:0000313" key="2">
    <source>
        <dbReference type="EMBL" id="CZR58481.1"/>
    </source>
</evidence>
<dbReference type="PANTHER" id="PTHR44329">
    <property type="entry name" value="SERINE/THREONINE-PROTEIN KINASE TNNI3K-RELATED"/>
    <property type="match status" value="1"/>
</dbReference>
<dbReference type="Gene3D" id="1.10.510.10">
    <property type="entry name" value="Transferase(Phosphotransferase) domain 1"/>
    <property type="match status" value="1"/>
</dbReference>
<organism evidence="2 3">
    <name type="scientific">Phialocephala subalpina</name>
    <dbReference type="NCBI Taxonomy" id="576137"/>
    <lineage>
        <taxon>Eukaryota</taxon>
        <taxon>Fungi</taxon>
        <taxon>Dikarya</taxon>
        <taxon>Ascomycota</taxon>
        <taxon>Pezizomycotina</taxon>
        <taxon>Leotiomycetes</taxon>
        <taxon>Helotiales</taxon>
        <taxon>Mollisiaceae</taxon>
        <taxon>Phialocephala</taxon>
        <taxon>Phialocephala fortinii species complex</taxon>
    </lineage>
</organism>
<dbReference type="GO" id="GO:0004674">
    <property type="term" value="F:protein serine/threonine kinase activity"/>
    <property type="evidence" value="ECO:0007669"/>
    <property type="project" value="TreeGrafter"/>
</dbReference>
<dbReference type="InterPro" id="IPR011009">
    <property type="entry name" value="Kinase-like_dom_sf"/>
</dbReference>
<evidence type="ECO:0000259" key="1">
    <source>
        <dbReference type="PROSITE" id="PS50011"/>
    </source>
</evidence>
<dbReference type="InterPro" id="IPR051681">
    <property type="entry name" value="Ser/Thr_Kinases-Pseudokinases"/>
</dbReference>
<dbReference type="InterPro" id="IPR000719">
    <property type="entry name" value="Prot_kinase_dom"/>
</dbReference>